<dbReference type="GO" id="GO:0019213">
    <property type="term" value="F:deacetylase activity"/>
    <property type="evidence" value="ECO:0007669"/>
    <property type="project" value="TreeGrafter"/>
</dbReference>
<gene>
    <name evidence="6" type="ORF">FA707_03550</name>
</gene>
<evidence type="ECO:0000256" key="2">
    <source>
        <dbReference type="ARBA" id="ARBA00022723"/>
    </source>
</evidence>
<evidence type="ECO:0000256" key="1">
    <source>
        <dbReference type="ARBA" id="ARBA00001946"/>
    </source>
</evidence>
<dbReference type="CDD" id="cd10803">
    <property type="entry name" value="YdjC_EF3048_like"/>
    <property type="match status" value="1"/>
</dbReference>
<dbReference type="KEGG" id="vao:FA707_03550"/>
<dbReference type="Proteomes" id="UP000298615">
    <property type="component" value="Chromosome"/>
</dbReference>
<dbReference type="AlphaFoldDB" id="A0A4D7CPV4"/>
<dbReference type="InterPro" id="IPR022948">
    <property type="entry name" value="COD_ChbG_bac"/>
</dbReference>
<accession>A0A4D7CPV4</accession>
<dbReference type="RefSeq" id="WP_136952926.1">
    <property type="nucleotide sequence ID" value="NZ_CP039712.1"/>
</dbReference>
<dbReference type="Gene3D" id="3.20.20.370">
    <property type="entry name" value="Glycoside hydrolase/deacetylase"/>
    <property type="match status" value="1"/>
</dbReference>
<name>A0A4D7CPV4_9ENTE</name>
<dbReference type="SUPFAM" id="SSF88713">
    <property type="entry name" value="Glycoside hydrolase/deacetylase"/>
    <property type="match status" value="1"/>
</dbReference>
<dbReference type="Pfam" id="PF04794">
    <property type="entry name" value="YdjC"/>
    <property type="match status" value="1"/>
</dbReference>
<organism evidence="6 7">
    <name type="scientific">Vagococcus zengguangii</name>
    <dbReference type="NCBI Taxonomy" id="2571750"/>
    <lineage>
        <taxon>Bacteria</taxon>
        <taxon>Bacillati</taxon>
        <taxon>Bacillota</taxon>
        <taxon>Bacilli</taxon>
        <taxon>Lactobacillales</taxon>
        <taxon>Enterococcaceae</taxon>
        <taxon>Vagococcus</taxon>
    </lineage>
</organism>
<evidence type="ECO:0000256" key="4">
    <source>
        <dbReference type="ARBA" id="ARBA00022842"/>
    </source>
</evidence>
<dbReference type="GO" id="GO:0016811">
    <property type="term" value="F:hydrolase activity, acting on carbon-nitrogen (but not peptide) bonds, in linear amides"/>
    <property type="evidence" value="ECO:0007669"/>
    <property type="project" value="InterPro"/>
</dbReference>
<dbReference type="InterPro" id="IPR006879">
    <property type="entry name" value="YdjC-like"/>
</dbReference>
<evidence type="ECO:0000313" key="6">
    <source>
        <dbReference type="EMBL" id="QCI86089.1"/>
    </source>
</evidence>
<evidence type="ECO:0000313" key="7">
    <source>
        <dbReference type="Proteomes" id="UP000298615"/>
    </source>
</evidence>
<evidence type="ECO:0000256" key="5">
    <source>
        <dbReference type="ARBA" id="ARBA00023277"/>
    </source>
</evidence>
<keyword evidence="3" id="KW-0378">Hydrolase</keyword>
<protein>
    <submittedName>
        <fullName evidence="6">Carbohydrate deacetylase</fullName>
    </submittedName>
</protein>
<keyword evidence="7" id="KW-1185">Reference proteome</keyword>
<comment type="cofactor">
    <cofactor evidence="1">
        <name>Mg(2+)</name>
        <dbReference type="ChEBI" id="CHEBI:18420"/>
    </cofactor>
</comment>
<keyword evidence="2" id="KW-0479">Metal-binding</keyword>
<dbReference type="EMBL" id="CP039712">
    <property type="protein sequence ID" value="QCI86089.1"/>
    <property type="molecule type" value="Genomic_DNA"/>
</dbReference>
<evidence type="ECO:0000256" key="3">
    <source>
        <dbReference type="ARBA" id="ARBA00022801"/>
    </source>
</evidence>
<dbReference type="GO" id="GO:0000272">
    <property type="term" value="P:polysaccharide catabolic process"/>
    <property type="evidence" value="ECO:0007669"/>
    <property type="project" value="InterPro"/>
</dbReference>
<dbReference type="PANTHER" id="PTHR31609">
    <property type="entry name" value="YDJC DEACETYLASE FAMILY MEMBER"/>
    <property type="match status" value="1"/>
</dbReference>
<dbReference type="InterPro" id="IPR011330">
    <property type="entry name" value="Glyco_hydro/deAcase_b/a-brl"/>
</dbReference>
<reference evidence="6 7" key="1">
    <citation type="submission" date="2019-04" db="EMBL/GenBank/DDBJ databases">
        <title>Vagococcus sp. nov., isolated from faeces of yaks (Bos grunniens).</title>
        <authorList>
            <person name="Ge Y."/>
        </authorList>
    </citation>
    <scope>NUCLEOTIDE SEQUENCE [LARGE SCALE GENOMIC DNA]</scope>
    <source>
        <strain evidence="6 7">MN-17</strain>
    </source>
</reference>
<keyword evidence="5" id="KW-0119">Carbohydrate metabolism</keyword>
<sequence length="258" mass="29011">MTKLIINADDFGYSKAINYGIIESHIEGVLTSTTMMANMPGFEHAAQLAKDYPTLAIGAHLVLTCGRPVLSKSSLTQGNGGFLSRKDLNEQVGKIDLEAVYQEWDAQIQKLYKAGISLTHLDTHHYVHGLGELYQPMERLSEKYELPMRNCLNVKSKLSNPRLAPADDLWLMFIDEAMKDLSQPYNQVRTKLLNIIEEDVQRFANKNLIEANCHPGFLDTTVMFGSSFTHARMREIELLCDPSLRGLLNEAGFELGTY</sequence>
<dbReference type="PANTHER" id="PTHR31609:SF1">
    <property type="entry name" value="CARBOHYDRATE DEACETYLASE"/>
    <property type="match status" value="1"/>
</dbReference>
<keyword evidence="4" id="KW-0460">Magnesium</keyword>
<proteinExistence type="predicted"/>
<dbReference type="GO" id="GO:0046872">
    <property type="term" value="F:metal ion binding"/>
    <property type="evidence" value="ECO:0007669"/>
    <property type="project" value="UniProtKB-KW"/>
</dbReference>